<keyword evidence="2" id="KW-1185">Reference proteome</keyword>
<dbReference type="Proteomes" id="UP000306319">
    <property type="component" value="Unassembled WGS sequence"/>
</dbReference>
<organism evidence="1 2">
    <name type="scientific">Lepagella muris</name>
    <dbReference type="NCBI Taxonomy" id="3032870"/>
    <lineage>
        <taxon>Bacteria</taxon>
        <taxon>Pseudomonadati</taxon>
        <taxon>Bacteroidota</taxon>
        <taxon>Bacteroidia</taxon>
        <taxon>Bacteroidales</taxon>
        <taxon>Muribaculaceae</taxon>
        <taxon>Lepagella</taxon>
    </lineage>
</organism>
<comment type="caution">
    <text evidence="1">The sequence shown here is derived from an EMBL/GenBank/DDBJ whole genome shotgun (WGS) entry which is preliminary data.</text>
</comment>
<reference evidence="1" key="1">
    <citation type="submission" date="2019-04" db="EMBL/GenBank/DDBJ databases">
        <title>Microbes associate with the intestines of laboratory mice.</title>
        <authorList>
            <person name="Navarre W."/>
            <person name="Wong E."/>
            <person name="Huang K."/>
            <person name="Tropini C."/>
            <person name="Ng K."/>
            <person name="Yu B."/>
        </authorList>
    </citation>
    <scope>NUCLEOTIDE SEQUENCE</scope>
    <source>
        <strain evidence="1">NM04_E33</strain>
    </source>
</reference>
<evidence type="ECO:0000313" key="2">
    <source>
        <dbReference type="Proteomes" id="UP000306319"/>
    </source>
</evidence>
<protein>
    <submittedName>
        <fullName evidence="1">Uncharacterized protein</fullName>
    </submittedName>
</protein>
<gene>
    <name evidence="1" type="ORF">E5331_10135</name>
</gene>
<sequence length="133" mass="15712">MFNAVKYNERTYEGYRGAIELPHSIRTYFDGFADEFNDISKKQKLLDLGYVLKRGYDLAAQIKACLYDRPHIGEYEFKMSLFGLIEYVDKDYMKDNGYDYLIEDYCIDSLVGILSNVLDDHYIEYSDYTHELT</sequence>
<evidence type="ECO:0000313" key="1">
    <source>
        <dbReference type="EMBL" id="TGY78443.1"/>
    </source>
</evidence>
<dbReference type="EMBL" id="SRYB01000013">
    <property type="protein sequence ID" value="TGY78443.1"/>
    <property type="molecule type" value="Genomic_DNA"/>
</dbReference>
<name>A0AC61REV6_9BACT</name>
<proteinExistence type="predicted"/>
<accession>A0AC61REV6</accession>